<reference evidence="1" key="1">
    <citation type="submission" date="2018-06" db="EMBL/GenBank/DDBJ databases">
        <authorList>
            <person name="Zhirakovskaya E."/>
        </authorList>
    </citation>
    <scope>NUCLEOTIDE SEQUENCE</scope>
</reference>
<protein>
    <submittedName>
        <fullName evidence="1">Uncharacterized protein</fullName>
    </submittedName>
</protein>
<organism evidence="1">
    <name type="scientific">hydrothermal vent metagenome</name>
    <dbReference type="NCBI Taxonomy" id="652676"/>
    <lineage>
        <taxon>unclassified sequences</taxon>
        <taxon>metagenomes</taxon>
        <taxon>ecological metagenomes</taxon>
    </lineage>
</organism>
<dbReference type="AlphaFoldDB" id="A0A3B0XV69"/>
<proteinExistence type="predicted"/>
<dbReference type="EMBL" id="UOFJ01000652">
    <property type="protein sequence ID" value="VAW72215.1"/>
    <property type="molecule type" value="Genomic_DNA"/>
</dbReference>
<accession>A0A3B0XV69</accession>
<name>A0A3B0XV69_9ZZZZ</name>
<evidence type="ECO:0000313" key="1">
    <source>
        <dbReference type="EMBL" id="VAW72215.1"/>
    </source>
</evidence>
<sequence length="36" mass="4012">MDVPCGCLVWIFSVDAQCGLLSERNRILLMVLVCDV</sequence>
<gene>
    <name evidence="1" type="ORF">MNBD_GAMMA10-2621</name>
</gene>